<keyword evidence="3" id="KW-0489">Methyltransferase</keyword>
<organism evidence="3">
    <name type="scientific">uncultured Thiotrichaceae bacterium</name>
    <dbReference type="NCBI Taxonomy" id="298394"/>
    <lineage>
        <taxon>Bacteria</taxon>
        <taxon>Pseudomonadati</taxon>
        <taxon>Pseudomonadota</taxon>
        <taxon>Gammaproteobacteria</taxon>
        <taxon>Thiotrichales</taxon>
        <taxon>Thiotrichaceae</taxon>
        <taxon>environmental samples</taxon>
    </lineage>
</organism>
<dbReference type="Pfam" id="PF13847">
    <property type="entry name" value="Methyltransf_31"/>
    <property type="match status" value="1"/>
</dbReference>
<dbReference type="InterPro" id="IPR029063">
    <property type="entry name" value="SAM-dependent_MTases_sf"/>
</dbReference>
<reference evidence="3" key="1">
    <citation type="submission" date="2020-01" db="EMBL/GenBank/DDBJ databases">
        <authorList>
            <person name="Meier V. D."/>
            <person name="Meier V D."/>
        </authorList>
    </citation>
    <scope>NUCLEOTIDE SEQUENCE</scope>
    <source>
        <strain evidence="3">HLG_WM_MAG_07</strain>
    </source>
</reference>
<evidence type="ECO:0000313" key="3">
    <source>
        <dbReference type="EMBL" id="CAA6822316.1"/>
    </source>
</evidence>
<accession>A0A6S6U4A2</accession>
<dbReference type="GO" id="GO:0032259">
    <property type="term" value="P:methylation"/>
    <property type="evidence" value="ECO:0007669"/>
    <property type="project" value="UniProtKB-KW"/>
</dbReference>
<dbReference type="AlphaFoldDB" id="A0A6S6U4A2"/>
<feature type="domain" description="Methyltransferase regulatory" evidence="1">
    <location>
        <begin position="207"/>
        <end position="288"/>
    </location>
</feature>
<dbReference type="Pfam" id="PF10119">
    <property type="entry name" value="MethyTransf_Reg"/>
    <property type="match status" value="1"/>
</dbReference>
<dbReference type="PANTHER" id="PTHR43667:SF2">
    <property type="entry name" value="FATTY ACID C-METHYL TRANSFERASE"/>
    <property type="match status" value="1"/>
</dbReference>
<dbReference type="SUPFAM" id="SSF53335">
    <property type="entry name" value="S-adenosyl-L-methionine-dependent methyltransferases"/>
    <property type="match status" value="1"/>
</dbReference>
<evidence type="ECO:0000259" key="2">
    <source>
        <dbReference type="Pfam" id="PF13847"/>
    </source>
</evidence>
<dbReference type="CDD" id="cd02440">
    <property type="entry name" value="AdoMet_MTases"/>
    <property type="match status" value="1"/>
</dbReference>
<gene>
    <name evidence="3" type="ORF">HELGO_WM6334</name>
</gene>
<proteinExistence type="predicted"/>
<dbReference type="EMBL" id="CACVAY010000110">
    <property type="protein sequence ID" value="CAA6822316.1"/>
    <property type="molecule type" value="Genomic_DNA"/>
</dbReference>
<dbReference type="InterPro" id="IPR050723">
    <property type="entry name" value="CFA/CMAS"/>
</dbReference>
<protein>
    <submittedName>
        <fullName evidence="3">Methyltransferase-like protein</fullName>
    </submittedName>
</protein>
<dbReference type="GO" id="GO:0008168">
    <property type="term" value="F:methyltransferase activity"/>
    <property type="evidence" value="ECO:0007669"/>
    <property type="project" value="UniProtKB-KW"/>
</dbReference>
<dbReference type="InterPro" id="IPR025714">
    <property type="entry name" value="Methyltranfer_dom"/>
</dbReference>
<name>A0A6S6U4A2_9GAMM</name>
<keyword evidence="3" id="KW-0808">Transferase</keyword>
<dbReference type="Gene3D" id="3.40.50.150">
    <property type="entry name" value="Vaccinia Virus protein VP39"/>
    <property type="match status" value="1"/>
</dbReference>
<dbReference type="InterPro" id="IPR018773">
    <property type="entry name" value="MeTrfase_reg_dom_prd"/>
</dbReference>
<evidence type="ECO:0000259" key="1">
    <source>
        <dbReference type="Pfam" id="PF10119"/>
    </source>
</evidence>
<dbReference type="PANTHER" id="PTHR43667">
    <property type="entry name" value="CYCLOPROPANE-FATTY-ACYL-PHOSPHOLIPID SYNTHASE"/>
    <property type="match status" value="1"/>
</dbReference>
<feature type="domain" description="Methyltransferase" evidence="2">
    <location>
        <begin position="37"/>
        <end position="147"/>
    </location>
</feature>
<sequence>MNSYDKTPYKSIPILYTYLPSLAATGRLHGIDTEDPDQCRVLELGCAEGGNIIPQAWYFPSTTFVGIDLSQRQIKMGQNIIEKLELPNIQLLQADISSFKHQTDDKFHYILLHGVFSWVSAETQESIFRQCQSLLADNGLVYISYNTYPGWHSQMVFRDALKLDASLYPQKPIKERLKNLQAFFSAADNEFSNYHQRRLHELGKHSDSYLLHEFLEENNHPIYFKDFISRAQQHSLQYISDAYLPIDEPSLLGEKRHSFLKNIPKKIDRLQAMDFMIHQRFRRSILTHSGNKVREKFTSEHLPEVAFRTYLQSKQIASYNKIQEVKYHDLSNTKLQISVSHPITHAAISILKSHYPGSLSFNDLLQKSCQKVADEGDLKYLESIEHFYSELYLLVVDDWVALDTRSRQYAKLDSSKPLQISTLNYYYAIQQGFMPSPCHKAIDLGKTSKIFFSQLLHGTSGEALQAMYINEYKKKNKSTSINPFYANTYKKQAKNFIKTLERNGLLENK</sequence>